<dbReference type="Gene3D" id="1.10.950.10">
    <property type="entry name" value="Villin headpiece domain"/>
    <property type="match status" value="1"/>
</dbReference>
<dbReference type="STRING" id="283909.R7UAU9"/>
<dbReference type="InterPro" id="IPR007123">
    <property type="entry name" value="Gelsolin-like_dom"/>
</dbReference>
<dbReference type="SMART" id="SM00153">
    <property type="entry name" value="VHP"/>
    <property type="match status" value="1"/>
</dbReference>
<keyword evidence="12" id="KW-1185">Reference proteome</keyword>
<keyword evidence="7" id="KW-0009">Actin-binding</keyword>
<dbReference type="GO" id="GO:0051016">
    <property type="term" value="P:barbed-end actin filament capping"/>
    <property type="evidence" value="ECO:0007669"/>
    <property type="project" value="TreeGrafter"/>
</dbReference>
<dbReference type="SUPFAM" id="SSF55753">
    <property type="entry name" value="Actin depolymerizing proteins"/>
    <property type="match status" value="6"/>
</dbReference>
<dbReference type="PROSITE" id="PS51089">
    <property type="entry name" value="HP"/>
    <property type="match status" value="1"/>
</dbReference>
<dbReference type="PRINTS" id="PR00597">
    <property type="entry name" value="GELSOLIN"/>
</dbReference>
<reference evidence="11" key="3">
    <citation type="submission" date="2015-06" db="UniProtKB">
        <authorList>
            <consortium name="EnsemblMetazoa"/>
        </authorList>
    </citation>
    <scope>IDENTIFICATION</scope>
</reference>
<keyword evidence="8" id="KW-0206">Cytoskeleton</keyword>
<reference evidence="12" key="1">
    <citation type="submission" date="2012-12" db="EMBL/GenBank/DDBJ databases">
        <authorList>
            <person name="Hellsten U."/>
            <person name="Grimwood J."/>
            <person name="Chapman J.A."/>
            <person name="Shapiro H."/>
            <person name="Aerts A."/>
            <person name="Otillar R.P."/>
            <person name="Terry A.Y."/>
            <person name="Boore J.L."/>
            <person name="Simakov O."/>
            <person name="Marletaz F."/>
            <person name="Cho S.-J."/>
            <person name="Edsinger-Gonzales E."/>
            <person name="Havlak P."/>
            <person name="Kuo D.-H."/>
            <person name="Larsson T."/>
            <person name="Lv J."/>
            <person name="Arendt D."/>
            <person name="Savage R."/>
            <person name="Osoegawa K."/>
            <person name="de Jong P."/>
            <person name="Lindberg D.R."/>
            <person name="Seaver E.C."/>
            <person name="Weisblat D.A."/>
            <person name="Putnam N.H."/>
            <person name="Grigoriev I.V."/>
            <person name="Rokhsar D.S."/>
        </authorList>
    </citation>
    <scope>NUCLEOTIDE SEQUENCE</scope>
    <source>
        <strain evidence="12">I ESC-2004</strain>
    </source>
</reference>
<evidence type="ECO:0000256" key="2">
    <source>
        <dbReference type="ARBA" id="ARBA00008418"/>
    </source>
</evidence>
<sequence length="852" mass="96959">MSELEIHPAFVDAGKNVGMEVWRIEQFEPVKKDAKEHGTFYSGDAYLVLHTTKSSGSKLQYDLHFWLGKNCAQDEAGSAAIRTVELDNMCLNGAAVQYREVQGHESKTFLSYYKSGIRYLEGGVDSGFKPIDDGVYVNRLFQVKGRKNIRVEQVECVCGSLNQGDTFILDADSDIFVWVGPKSENKERLAGVEGARLLRDEEKAGRAVIHIVEEDWETNEAFFKTLGTKDSVIKAADDLDDDDIVRKLDQSILLYQVSPGDGDNFDTKEITQRPLKQDYLDSKFCYLLDSGATGIFLWTGVDSELEFRARVWDAANIFLDKRGYPAWMSITRVVDGGETPLFKQYFENWTDRHQKEEEEEGSNVAGTATTSRVFMTYMYVTPDQDYSGADGIDVGDLHKKKHEKAEEWMPDEGDGKLEVDSSAIHLRQMQTSPSQAWKVHELELLALPKEAHGVFFAEDCYIFLYTYGVEDNEQFIIYFWQGSGASVEDKTACAGLVVSMDNKLGGRAVQMRVVMNKEPKHFMKLFNGKIVVFSEGHITGFKSLHDRENFDAETAYLFQIRGTSETETKAVQVPARAASLNSNDMFVLDTAKKAYGWAGQYCTEQEREMAQQMGQFLAEYKECVAMKEGEETQQFWNAIGGEEEYYTGQRVTQGKLQIDPRLFHCSMTSGKFTVEEIVDFHQDDLEESDVMLLDTYDEIFVWVGADCREFERKETAKTAYNYLASDPTGRTPDNTMIVVVQMGFEPPQFTGCFLGWNPDKWADGKSFHDLIADVGKENAGISLLKDEVKKYTSFYPLEQLQEHLPPVGVDVTKKEMYLSDEDFLEVFGMSKEKFLEFPEWKRINMRKEHDLF</sequence>
<dbReference type="EMBL" id="KB306072">
    <property type="protein sequence ID" value="ELU00392.1"/>
    <property type="molecule type" value="Genomic_DNA"/>
</dbReference>
<dbReference type="GO" id="GO:0015629">
    <property type="term" value="C:actin cytoskeleton"/>
    <property type="evidence" value="ECO:0007669"/>
    <property type="project" value="TreeGrafter"/>
</dbReference>
<proteinExistence type="inferred from homology"/>
<dbReference type="CDD" id="cd11291">
    <property type="entry name" value="gelsolin_S6_like"/>
    <property type="match status" value="1"/>
</dbReference>
<dbReference type="InterPro" id="IPR003128">
    <property type="entry name" value="Villin_headpiece"/>
</dbReference>
<dbReference type="CDD" id="cd11289">
    <property type="entry name" value="gelsolin_S2_like"/>
    <property type="match status" value="1"/>
</dbReference>
<evidence type="ECO:0000256" key="3">
    <source>
        <dbReference type="ARBA" id="ARBA00022467"/>
    </source>
</evidence>
<dbReference type="FunFam" id="3.40.20.10:FF:000001">
    <property type="entry name" value="Gelsolin"/>
    <property type="match status" value="1"/>
</dbReference>
<dbReference type="GO" id="GO:0008154">
    <property type="term" value="P:actin polymerization or depolymerization"/>
    <property type="evidence" value="ECO:0007669"/>
    <property type="project" value="TreeGrafter"/>
</dbReference>
<gene>
    <name evidence="10" type="ORF">CAPTEDRAFT_170352</name>
</gene>
<dbReference type="GO" id="GO:0005546">
    <property type="term" value="F:phosphatidylinositol-4,5-bisphosphate binding"/>
    <property type="evidence" value="ECO:0007669"/>
    <property type="project" value="TreeGrafter"/>
</dbReference>
<dbReference type="SUPFAM" id="SSF47050">
    <property type="entry name" value="VHP, Villin headpiece domain"/>
    <property type="match status" value="1"/>
</dbReference>
<name>R7UAU9_CAPTE</name>
<dbReference type="PANTHER" id="PTHR11977:SF123">
    <property type="entry name" value="GELSOLIN"/>
    <property type="match status" value="1"/>
</dbReference>
<dbReference type="SMART" id="SM00262">
    <property type="entry name" value="GEL"/>
    <property type="match status" value="6"/>
</dbReference>
<evidence type="ECO:0000256" key="1">
    <source>
        <dbReference type="ARBA" id="ARBA00004245"/>
    </source>
</evidence>
<dbReference type="AlphaFoldDB" id="R7UAU9"/>
<feature type="domain" description="HP" evidence="9">
    <location>
        <begin position="789"/>
        <end position="852"/>
    </location>
</feature>
<dbReference type="InterPro" id="IPR029006">
    <property type="entry name" value="ADF-H/Gelsolin-like_dom_sf"/>
</dbReference>
<organism evidence="10">
    <name type="scientific">Capitella teleta</name>
    <name type="common">Polychaete worm</name>
    <dbReference type="NCBI Taxonomy" id="283909"/>
    <lineage>
        <taxon>Eukaryota</taxon>
        <taxon>Metazoa</taxon>
        <taxon>Spiralia</taxon>
        <taxon>Lophotrochozoa</taxon>
        <taxon>Annelida</taxon>
        <taxon>Polychaeta</taxon>
        <taxon>Sedentaria</taxon>
        <taxon>Scolecida</taxon>
        <taxon>Capitellidae</taxon>
        <taxon>Capitella</taxon>
    </lineage>
</organism>
<dbReference type="HOGENOM" id="CLU_002568_3_1_1"/>
<reference evidence="10 12" key="2">
    <citation type="journal article" date="2013" name="Nature">
        <title>Insights into bilaterian evolution from three spiralian genomes.</title>
        <authorList>
            <person name="Simakov O."/>
            <person name="Marletaz F."/>
            <person name="Cho S.J."/>
            <person name="Edsinger-Gonzales E."/>
            <person name="Havlak P."/>
            <person name="Hellsten U."/>
            <person name="Kuo D.H."/>
            <person name="Larsson T."/>
            <person name="Lv J."/>
            <person name="Arendt D."/>
            <person name="Savage R."/>
            <person name="Osoegawa K."/>
            <person name="de Jong P."/>
            <person name="Grimwood J."/>
            <person name="Chapman J.A."/>
            <person name="Shapiro H."/>
            <person name="Aerts A."/>
            <person name="Otillar R.P."/>
            <person name="Terry A.Y."/>
            <person name="Boore J.L."/>
            <person name="Grigoriev I.V."/>
            <person name="Lindberg D.R."/>
            <person name="Seaver E.C."/>
            <person name="Weisblat D.A."/>
            <person name="Putnam N.H."/>
            <person name="Rokhsar D.S."/>
        </authorList>
    </citation>
    <scope>NUCLEOTIDE SEQUENCE</scope>
    <source>
        <strain evidence="10 12">I ESC-2004</strain>
    </source>
</reference>
<evidence type="ECO:0000259" key="9">
    <source>
        <dbReference type="PROSITE" id="PS51089"/>
    </source>
</evidence>
<dbReference type="OrthoDB" id="6375767at2759"/>
<dbReference type="InterPro" id="IPR036886">
    <property type="entry name" value="Villin_headpiece_dom_sf"/>
</dbReference>
<evidence type="ECO:0000313" key="12">
    <source>
        <dbReference type="Proteomes" id="UP000014760"/>
    </source>
</evidence>
<comment type="subcellular location">
    <subcellularLocation>
        <location evidence="1">Cytoplasm</location>
        <location evidence="1">Cytoskeleton</location>
    </subcellularLocation>
</comment>
<accession>R7UAU9</accession>
<dbReference type="PANTHER" id="PTHR11977">
    <property type="entry name" value="VILLIN"/>
    <property type="match status" value="1"/>
</dbReference>
<dbReference type="Gene3D" id="3.40.20.10">
    <property type="entry name" value="Severin"/>
    <property type="match status" value="6"/>
</dbReference>
<dbReference type="GO" id="GO:0051014">
    <property type="term" value="P:actin filament severing"/>
    <property type="evidence" value="ECO:0007669"/>
    <property type="project" value="TreeGrafter"/>
</dbReference>
<dbReference type="CDD" id="cd11293">
    <property type="entry name" value="gelsolin_S4_like"/>
    <property type="match status" value="1"/>
</dbReference>
<dbReference type="EnsemblMetazoa" id="CapteT170352">
    <property type="protein sequence ID" value="CapteP170352"/>
    <property type="gene ID" value="CapteG170352"/>
</dbReference>
<evidence type="ECO:0000256" key="5">
    <source>
        <dbReference type="ARBA" id="ARBA00022737"/>
    </source>
</evidence>
<evidence type="ECO:0000313" key="10">
    <source>
        <dbReference type="EMBL" id="ELU00392.1"/>
    </source>
</evidence>
<dbReference type="FunFam" id="3.40.20.10:FF:000002">
    <property type="entry name" value="Gelsolin"/>
    <property type="match status" value="1"/>
</dbReference>
<keyword evidence="6" id="KW-0106">Calcium</keyword>
<comment type="similarity">
    <text evidence="2">Belongs to the villin/gelsolin family.</text>
</comment>
<keyword evidence="4" id="KW-0963">Cytoplasm</keyword>
<keyword evidence="3" id="KW-0117">Actin capping</keyword>
<evidence type="ECO:0000256" key="6">
    <source>
        <dbReference type="ARBA" id="ARBA00022837"/>
    </source>
</evidence>
<evidence type="ECO:0000256" key="4">
    <source>
        <dbReference type="ARBA" id="ARBA00022490"/>
    </source>
</evidence>
<dbReference type="CDD" id="cd11288">
    <property type="entry name" value="gelsolin_S5_like"/>
    <property type="match status" value="1"/>
</dbReference>
<dbReference type="GO" id="GO:0005737">
    <property type="term" value="C:cytoplasm"/>
    <property type="evidence" value="ECO:0007669"/>
    <property type="project" value="TreeGrafter"/>
</dbReference>
<dbReference type="GO" id="GO:0051015">
    <property type="term" value="F:actin filament binding"/>
    <property type="evidence" value="ECO:0007669"/>
    <property type="project" value="InterPro"/>
</dbReference>
<evidence type="ECO:0000313" key="11">
    <source>
        <dbReference type="EnsemblMetazoa" id="CapteP170352"/>
    </source>
</evidence>
<dbReference type="CDD" id="cd11290">
    <property type="entry name" value="gelsolin_S1_like"/>
    <property type="match status" value="1"/>
</dbReference>
<keyword evidence="5" id="KW-0677">Repeat</keyword>
<dbReference type="EMBL" id="AMQN01009728">
    <property type="status" value="NOT_ANNOTATED_CDS"/>
    <property type="molecule type" value="Genomic_DNA"/>
</dbReference>
<dbReference type="OMA" id="WKGRGAN"/>
<dbReference type="FunFam" id="3.40.20.10:FF:000005">
    <property type="entry name" value="Gelsolin"/>
    <property type="match status" value="1"/>
</dbReference>
<dbReference type="InterPro" id="IPR007122">
    <property type="entry name" value="Villin/Gelsolin"/>
</dbReference>
<dbReference type="Proteomes" id="UP000014760">
    <property type="component" value="Unassembled WGS sequence"/>
</dbReference>
<evidence type="ECO:0000256" key="8">
    <source>
        <dbReference type="ARBA" id="ARBA00023212"/>
    </source>
</evidence>
<protein>
    <recommendedName>
        <fullName evidence="9">HP domain-containing protein</fullName>
    </recommendedName>
</protein>
<dbReference type="FunCoup" id="R7UAU9">
    <property type="interactions" value="28"/>
</dbReference>
<evidence type="ECO:0000256" key="7">
    <source>
        <dbReference type="ARBA" id="ARBA00023203"/>
    </source>
</evidence>
<dbReference type="Pfam" id="PF00626">
    <property type="entry name" value="Gelsolin"/>
    <property type="match status" value="5"/>
</dbReference>
<dbReference type="Pfam" id="PF02209">
    <property type="entry name" value="VHP"/>
    <property type="match status" value="1"/>
</dbReference>